<feature type="compositionally biased region" description="Pro residues" evidence="1">
    <location>
        <begin position="1"/>
        <end position="12"/>
    </location>
</feature>
<dbReference type="Gene3D" id="3.40.50.300">
    <property type="entry name" value="P-loop containing nucleotide triphosphate hydrolases"/>
    <property type="match status" value="1"/>
</dbReference>
<dbReference type="InterPro" id="IPR011990">
    <property type="entry name" value="TPR-like_helical_dom_sf"/>
</dbReference>
<dbReference type="Pfam" id="PF00931">
    <property type="entry name" value="NB-ARC"/>
    <property type="match status" value="1"/>
</dbReference>
<dbReference type="InterPro" id="IPR027417">
    <property type="entry name" value="P-loop_NTPase"/>
</dbReference>
<dbReference type="NCBIfam" id="NF040586">
    <property type="entry name" value="FxSxx_TPR"/>
    <property type="match status" value="1"/>
</dbReference>
<feature type="region of interest" description="Disordered" evidence="1">
    <location>
        <begin position="315"/>
        <end position="345"/>
    </location>
</feature>
<feature type="compositionally biased region" description="Basic and acidic residues" evidence="1">
    <location>
        <begin position="59"/>
        <end position="87"/>
    </location>
</feature>
<dbReference type="InterPro" id="IPR056681">
    <property type="entry name" value="DUF7779"/>
</dbReference>
<sequence>MTAESPVPPPAADRPEGGHGGAPAHDQPTWTELADALYLAACQDAAVPLFDIPGLQARARAERPRQTRRRPAERTPPEGQDVGRSDVPDVPPAAPDVQAAEILPVLGPLAPPNPDRPRPPGPPGPAGTADPEQAGWPASPRLADALALGRSLRPLRLFGDSPHEVELDEEATAEQTAASGVWSPVCRSLPERRLDLLLLVDESPSMALWSQTTRQVAELLEQTAAFRTVRLVRWDLDDDTSAGIRAAEIRSSDRQLLLAVTDGGHGAWRTGRAAAVLHRLGRSSPVAVLSLLPQQLWALTLPTVARTRLRASSPAAPNRAYDVDGKHPQADPLGLQPQAAAEPGRDHAFPVPVVELRPTSLRRWARLVAAAGGGEWHALAALWTAPGRDLRSAAVGPVAEELADLVADPAGAEADGTGPAEPSAVQRAKHAAAMVRRFRATASPAAYALAQRLAAAPLNLPVMRLLQQALPKSQLWNLAEILLLGLVRRTDDAADAEDAHRVSFDFQEGVREELLALGSRAETIRALRQVQRHLGPRLEALWGEGAGALVAPEGDVADPPLTEQTRPFVAHLYTALCAVSGPYLARANHLGRLLQPTGSRPVRQLAAAGGGGTPAPGHSRPSGYSSAEMPSKLNIAPADALDYGPRTQRTPEGAAPARPAASPTAPPSAVASPTPTAPSPAPAPARPRQGGTPVSAGLPVASGPRSPHDPPRIWGNVPQRNRNFTGRESLLERLQERLGSGVTAVLPEALHGMGGVGKSQIAVEYVYRHSREYRLIWWIPSEQESQIVQSLIELGDQMGLQAGSEMSAVPAVLDALRRGEPYSDWLLVFDNAEIPRDVRKYFPSDGPGRIVVTSRNSQWSNDVSSLEVDVFAREESVALLRRRSPHLPDDAVDHLAAALGDLPLAVEQAAVWLAETGMPVQQYLEVYERNFSELMQTDPPGDYNHSVAAAWNVSLGRLRETRPDALQLLQVCAFFAPEPIEWDLFSAVRGISVPQELQSALDDPVRLGRAVREIGRYALARIDHRQNTVQMHRLVQRVLIEQMNPQEQATMRHAAHQLLSHADPRNPRRAMYWQRYSSLLSHLRASNAVECEDPWVRRLVLNQVQFLRARGQHAEALELGERAARIWREHLGEDHEEVLAVDQQIAAGLREQGVDLQRAYAMQSGLVERFRRVLGEAHEDTLRAQSYMAIDHRNRGYFEPAREMDQRVYETSLREFGRDDPATLLAAHNYSVSLRLAGATETARELDYDTWQRRIEVLGEDNLSTLATREAYQLDLQEVGRYEEALDGYEQLAEEVTDRLGEQHPFVALVNRNRCVARRKMGDHEGAYALSRRHIEVVAGIFGKDSRTYLLMAVSHANDLRQIGKLQDSRALSEQVLEQHRTRYGREHPHSYAIAMNLAVTLRLLGQPEAALELDQESVEGLTRSLGAAHPRTLLARMNLASDQFALGRPEEALALDEAVAEESERLRENHPANLAVRLNLSYDLKALRRTEESERLYAEALERYRTILGPSHPATLDAEKGLRANADIDLLTL</sequence>
<feature type="domain" description="NB-ARC" evidence="2">
    <location>
        <begin position="728"/>
        <end position="881"/>
    </location>
</feature>
<feature type="region of interest" description="Disordered" evidence="1">
    <location>
        <begin position="641"/>
        <end position="721"/>
    </location>
</feature>
<feature type="compositionally biased region" description="Pro residues" evidence="1">
    <location>
        <begin position="675"/>
        <end position="685"/>
    </location>
</feature>
<protein>
    <recommendedName>
        <fullName evidence="6">Cytochrome C</fullName>
    </recommendedName>
</protein>
<dbReference type="RefSeq" id="WP_069782621.1">
    <property type="nucleotide sequence ID" value="NZ_CP017248.1"/>
</dbReference>
<dbReference type="SUPFAM" id="SSF52540">
    <property type="entry name" value="P-loop containing nucleoside triphosphate hydrolases"/>
    <property type="match status" value="1"/>
</dbReference>
<dbReference type="Pfam" id="PF25000">
    <property type="entry name" value="DUF7779"/>
    <property type="match status" value="1"/>
</dbReference>
<dbReference type="Pfam" id="PF13424">
    <property type="entry name" value="TPR_12"/>
    <property type="match status" value="1"/>
</dbReference>
<feature type="domain" description="DUF7779" evidence="3">
    <location>
        <begin position="960"/>
        <end position="1047"/>
    </location>
</feature>
<dbReference type="SUPFAM" id="SSF48452">
    <property type="entry name" value="TPR-like"/>
    <property type="match status" value="3"/>
</dbReference>
<proteinExistence type="predicted"/>
<organism evidence="4 5">
    <name type="scientific">Streptomyces fodineus</name>
    <dbReference type="NCBI Taxonomy" id="1904616"/>
    <lineage>
        <taxon>Bacteria</taxon>
        <taxon>Bacillati</taxon>
        <taxon>Actinomycetota</taxon>
        <taxon>Actinomycetes</taxon>
        <taxon>Kitasatosporales</taxon>
        <taxon>Streptomycetaceae</taxon>
        <taxon>Streptomyces</taxon>
    </lineage>
</organism>
<evidence type="ECO:0008006" key="6">
    <source>
        <dbReference type="Google" id="ProtNLM"/>
    </source>
</evidence>
<evidence type="ECO:0000256" key="1">
    <source>
        <dbReference type="SAM" id="MobiDB-lite"/>
    </source>
</evidence>
<dbReference type="Pfam" id="PF13374">
    <property type="entry name" value="TPR_10"/>
    <property type="match status" value="3"/>
</dbReference>
<feature type="region of interest" description="Disordered" evidence="1">
    <location>
        <begin position="1"/>
        <end position="28"/>
    </location>
</feature>
<keyword evidence="5" id="KW-1185">Reference proteome</keyword>
<evidence type="ECO:0000313" key="5">
    <source>
        <dbReference type="Proteomes" id="UP000094960"/>
    </source>
</evidence>
<gene>
    <name evidence="4" type="ORF">BFF78_38175</name>
</gene>
<feature type="region of interest" description="Disordered" evidence="1">
    <location>
        <begin position="106"/>
        <end position="137"/>
    </location>
</feature>
<dbReference type="Proteomes" id="UP000094960">
    <property type="component" value="Chromosome"/>
</dbReference>
<feature type="region of interest" description="Disordered" evidence="1">
    <location>
        <begin position="603"/>
        <end position="629"/>
    </location>
</feature>
<feature type="compositionally biased region" description="Pro residues" evidence="1">
    <location>
        <begin position="109"/>
        <end position="125"/>
    </location>
</feature>
<dbReference type="NCBIfam" id="NF041121">
    <property type="entry name" value="SAV_2336_NTERM"/>
    <property type="match status" value="1"/>
</dbReference>
<evidence type="ECO:0000313" key="4">
    <source>
        <dbReference type="EMBL" id="AOR36108.1"/>
    </source>
</evidence>
<dbReference type="KEGG" id="spun:BFF78_38175"/>
<dbReference type="PANTHER" id="PTHR46082">
    <property type="entry name" value="ATP/GTP-BINDING PROTEIN-RELATED"/>
    <property type="match status" value="1"/>
</dbReference>
<dbReference type="Gene3D" id="1.25.40.10">
    <property type="entry name" value="Tetratricopeptide repeat domain"/>
    <property type="match status" value="3"/>
</dbReference>
<evidence type="ECO:0000259" key="3">
    <source>
        <dbReference type="Pfam" id="PF25000"/>
    </source>
</evidence>
<feature type="compositionally biased region" description="Low complexity" evidence="1">
    <location>
        <begin position="654"/>
        <end position="674"/>
    </location>
</feature>
<name>A0A1D7YKI1_9ACTN</name>
<accession>A0A1D7YKI1</accession>
<reference evidence="5" key="1">
    <citation type="submission" date="2016-09" db="EMBL/GenBank/DDBJ databases">
        <title>Streptomyces puniciscabiei strain:TW1S1 Genome sequencing and assembly.</title>
        <authorList>
            <person name="Kim M.-K."/>
            <person name="Kim S.B."/>
        </authorList>
    </citation>
    <scope>NUCLEOTIDE SEQUENCE [LARGE SCALE GENOMIC DNA]</scope>
    <source>
        <strain evidence="5">TW1S1</strain>
    </source>
</reference>
<dbReference type="InterPro" id="IPR047738">
    <property type="entry name" value="SAV_2336-like_N"/>
</dbReference>
<dbReference type="InterPro" id="IPR053137">
    <property type="entry name" value="NLR-like"/>
</dbReference>
<feature type="region of interest" description="Disordered" evidence="1">
    <location>
        <begin position="56"/>
        <end position="94"/>
    </location>
</feature>
<dbReference type="PANTHER" id="PTHR46082:SF6">
    <property type="entry name" value="AAA+ ATPASE DOMAIN-CONTAINING PROTEIN-RELATED"/>
    <property type="match status" value="1"/>
</dbReference>
<dbReference type="EMBL" id="CP017248">
    <property type="protein sequence ID" value="AOR36108.1"/>
    <property type="molecule type" value="Genomic_DNA"/>
</dbReference>
<dbReference type="InterPro" id="IPR002182">
    <property type="entry name" value="NB-ARC"/>
</dbReference>
<evidence type="ECO:0000259" key="2">
    <source>
        <dbReference type="Pfam" id="PF00931"/>
    </source>
</evidence>